<evidence type="ECO:0000256" key="5">
    <source>
        <dbReference type="ARBA" id="ARBA00022692"/>
    </source>
</evidence>
<evidence type="ECO:0000256" key="6">
    <source>
        <dbReference type="ARBA" id="ARBA00022989"/>
    </source>
</evidence>
<dbReference type="PANTHER" id="PTHR34584:SF1">
    <property type="entry name" value="NA(+)_H(+) ANTIPORTER SUBUNIT E1"/>
    <property type="match status" value="1"/>
</dbReference>
<comment type="subcellular location">
    <subcellularLocation>
        <location evidence="1">Cell membrane</location>
        <topology evidence="1">Multi-pass membrane protein</topology>
    </subcellularLocation>
</comment>
<evidence type="ECO:0000256" key="8">
    <source>
        <dbReference type="SAM" id="Phobius"/>
    </source>
</evidence>
<dbReference type="Pfam" id="PF01899">
    <property type="entry name" value="MNHE"/>
    <property type="match status" value="1"/>
</dbReference>
<evidence type="ECO:0000313" key="10">
    <source>
        <dbReference type="Proteomes" id="UP001172911"/>
    </source>
</evidence>
<dbReference type="EMBL" id="JARPTC010000016">
    <property type="protein sequence ID" value="MDO7787744.1"/>
    <property type="molecule type" value="Genomic_DNA"/>
</dbReference>
<organism evidence="9 10">
    <name type="scientific">Desulforamulus aquiferis</name>
    <dbReference type="NCBI Taxonomy" id="1397668"/>
    <lineage>
        <taxon>Bacteria</taxon>
        <taxon>Bacillati</taxon>
        <taxon>Bacillota</taxon>
        <taxon>Clostridia</taxon>
        <taxon>Eubacteriales</taxon>
        <taxon>Peptococcaceae</taxon>
        <taxon>Desulforamulus</taxon>
    </lineage>
</organism>
<proteinExistence type="inferred from homology"/>
<evidence type="ECO:0000256" key="1">
    <source>
        <dbReference type="ARBA" id="ARBA00004651"/>
    </source>
</evidence>
<reference evidence="9" key="2">
    <citation type="submission" date="2023-03" db="EMBL/GenBank/DDBJ databases">
        <authorList>
            <person name="Zhang Z."/>
        </authorList>
    </citation>
    <scope>NUCLEOTIDE SEQUENCE</scope>
    <source>
        <strain evidence="9">DSA</strain>
    </source>
</reference>
<evidence type="ECO:0000256" key="2">
    <source>
        <dbReference type="ARBA" id="ARBA00006228"/>
    </source>
</evidence>
<keyword evidence="3" id="KW-0813">Transport</keyword>
<keyword evidence="7 8" id="KW-0472">Membrane</keyword>
<evidence type="ECO:0000256" key="4">
    <source>
        <dbReference type="ARBA" id="ARBA00022475"/>
    </source>
</evidence>
<name>A0AAW7ZDB5_9FIRM</name>
<comment type="caution">
    <text evidence="9">The sequence shown here is derived from an EMBL/GenBank/DDBJ whole genome shotgun (WGS) entry which is preliminary data.</text>
</comment>
<accession>A0AAW7ZDB5</accession>
<dbReference type="Proteomes" id="UP001172911">
    <property type="component" value="Unassembled WGS sequence"/>
</dbReference>
<dbReference type="GO" id="GO:0005886">
    <property type="term" value="C:plasma membrane"/>
    <property type="evidence" value="ECO:0007669"/>
    <property type="project" value="UniProtKB-SubCell"/>
</dbReference>
<protein>
    <submittedName>
        <fullName evidence="9">Na+/H+ antiporter subunit E</fullName>
    </submittedName>
</protein>
<keyword evidence="3" id="KW-0050">Antiport</keyword>
<keyword evidence="4" id="KW-1003">Cell membrane</keyword>
<dbReference type="InterPro" id="IPR002758">
    <property type="entry name" value="Cation_antiport_E"/>
</dbReference>
<feature type="transmembrane region" description="Helical" evidence="8">
    <location>
        <begin position="51"/>
        <end position="74"/>
    </location>
</feature>
<keyword evidence="5 8" id="KW-0812">Transmembrane</keyword>
<keyword evidence="10" id="KW-1185">Reference proteome</keyword>
<dbReference type="GO" id="GO:0008324">
    <property type="term" value="F:monoatomic cation transmembrane transporter activity"/>
    <property type="evidence" value="ECO:0007669"/>
    <property type="project" value="InterPro"/>
</dbReference>
<evidence type="ECO:0000313" key="9">
    <source>
        <dbReference type="EMBL" id="MDO7787744.1"/>
    </source>
</evidence>
<feature type="transmembrane region" description="Helical" evidence="8">
    <location>
        <begin position="12"/>
        <end position="30"/>
    </location>
</feature>
<dbReference type="PIRSF" id="PIRSF019239">
    <property type="entry name" value="MrpE"/>
    <property type="match status" value="1"/>
</dbReference>
<evidence type="ECO:0000256" key="3">
    <source>
        <dbReference type="ARBA" id="ARBA00022449"/>
    </source>
</evidence>
<gene>
    <name evidence="9" type="ORF">P6N53_10995</name>
</gene>
<reference evidence="9" key="1">
    <citation type="journal article" date="2023" name="J. Hazard. Mater.">
        <title>Anaerobic biodegradation of pyrene and benzo[a]pyrene by a new sulfate-reducing Desulforamulus aquiferis strain DSA.</title>
        <authorList>
            <person name="Zhang Z."/>
            <person name="Sun J."/>
            <person name="Gong X."/>
            <person name="Wang C."/>
            <person name="Wang H."/>
        </authorList>
    </citation>
    <scope>NUCLEOTIDE SEQUENCE</scope>
    <source>
        <strain evidence="9">DSA</strain>
    </source>
</reference>
<dbReference type="GO" id="GO:0015297">
    <property type="term" value="F:antiporter activity"/>
    <property type="evidence" value="ECO:0007669"/>
    <property type="project" value="UniProtKB-KW"/>
</dbReference>
<sequence>MFVFWFSLSGQTIPLLLILGVISSLLVAYWSHDLLIGKMEKGPDIGRIFRMIKYIPWLAWQIVLSNLHLIYLVLHPKMPIEPTIVRFKHDLKTDMGITLLANSITLTPGTITIDADRNEYIVHAVSSKTAQDLLSGDMQARVKEIEGGTKEMSKQHG</sequence>
<evidence type="ECO:0000256" key="7">
    <source>
        <dbReference type="ARBA" id="ARBA00023136"/>
    </source>
</evidence>
<dbReference type="PANTHER" id="PTHR34584">
    <property type="entry name" value="NA(+)/H(+) ANTIPORTER SUBUNIT E1"/>
    <property type="match status" value="1"/>
</dbReference>
<keyword evidence="6 8" id="KW-1133">Transmembrane helix</keyword>
<comment type="similarity">
    <text evidence="2">Belongs to the CPA3 antiporters (TC 2.A.63) subunit E family.</text>
</comment>
<dbReference type="AlphaFoldDB" id="A0AAW7ZDB5"/>